<evidence type="ECO:0000256" key="3">
    <source>
        <dbReference type="ARBA" id="ARBA00022691"/>
    </source>
</evidence>
<feature type="region of interest" description="Disordered" evidence="5">
    <location>
        <begin position="1"/>
        <end position="25"/>
    </location>
</feature>
<dbReference type="GO" id="GO:0032259">
    <property type="term" value="P:methylation"/>
    <property type="evidence" value="ECO:0007669"/>
    <property type="project" value="UniProtKB-KW"/>
</dbReference>
<protein>
    <recommendedName>
        <fullName evidence="8">RNA methyltransferase At5g10620</fullName>
    </recommendedName>
</protein>
<dbReference type="Gene3D" id="3.40.1280.10">
    <property type="match status" value="1"/>
</dbReference>
<dbReference type="GeneID" id="17358873"/>
<evidence type="ECO:0000313" key="6">
    <source>
        <dbReference type="EMBL" id="EFN59390.1"/>
    </source>
</evidence>
<dbReference type="InterPro" id="IPR003742">
    <property type="entry name" value="RlmH-like"/>
</dbReference>
<dbReference type="PANTHER" id="PTHR33603">
    <property type="entry name" value="METHYLTRANSFERASE"/>
    <property type="match status" value="1"/>
</dbReference>
<keyword evidence="2" id="KW-0808">Transferase</keyword>
<comment type="similarity">
    <text evidence="4">Belongs to the RNA methyltransferase RlmH family.</text>
</comment>
<proteinExistence type="inferred from homology"/>
<name>E1Z4Q4_CHLVA</name>
<dbReference type="InParanoid" id="E1Z4Q4"/>
<dbReference type="eggNOG" id="ENOG502RXV6">
    <property type="taxonomic scope" value="Eukaryota"/>
</dbReference>
<evidence type="ECO:0000256" key="2">
    <source>
        <dbReference type="ARBA" id="ARBA00022679"/>
    </source>
</evidence>
<dbReference type="GO" id="GO:0006364">
    <property type="term" value="P:rRNA processing"/>
    <property type="evidence" value="ECO:0007669"/>
    <property type="project" value="InterPro"/>
</dbReference>
<keyword evidence="7" id="KW-1185">Reference proteome</keyword>
<gene>
    <name evidence="6" type="ORF">CHLNCDRAFT_137874</name>
</gene>
<dbReference type="SUPFAM" id="SSF75217">
    <property type="entry name" value="alpha/beta knot"/>
    <property type="match status" value="1"/>
</dbReference>
<organism evidence="7">
    <name type="scientific">Chlorella variabilis</name>
    <name type="common">Green alga</name>
    <dbReference type="NCBI Taxonomy" id="554065"/>
    <lineage>
        <taxon>Eukaryota</taxon>
        <taxon>Viridiplantae</taxon>
        <taxon>Chlorophyta</taxon>
        <taxon>core chlorophytes</taxon>
        <taxon>Trebouxiophyceae</taxon>
        <taxon>Chlorellales</taxon>
        <taxon>Chlorellaceae</taxon>
        <taxon>Chlorella clade</taxon>
        <taxon>Chlorella</taxon>
    </lineage>
</organism>
<dbReference type="HAMAP" id="MF_00658">
    <property type="entry name" value="23SrRNA_methyltr_H"/>
    <property type="match status" value="1"/>
</dbReference>
<dbReference type="Proteomes" id="UP000008141">
    <property type="component" value="Unassembled WGS sequence"/>
</dbReference>
<keyword evidence="3" id="KW-0949">S-adenosyl-L-methionine</keyword>
<sequence>MQAASSRGLNISASAGHTAPQSQSLARSLRPIPITVVTVAKGSSKGAELMALEWADKLKRYTSLSQIQVKPNPKNAKETAVAVRHEGERVLKVLQPSDRVVLLDERGRDISSEDLARLLAQASDQSWPLVVFCIGGPYGHAPAVRARGNDTIRLSKMVLNHQVAHVVLLEQLYRAWTILRGEPYHH</sequence>
<dbReference type="InterPro" id="IPR029028">
    <property type="entry name" value="Alpha/beta_knot_MTases"/>
</dbReference>
<keyword evidence="1" id="KW-0489">Methyltransferase</keyword>
<evidence type="ECO:0000256" key="4">
    <source>
        <dbReference type="ARBA" id="ARBA00038303"/>
    </source>
</evidence>
<dbReference type="FunCoup" id="E1Z4Q4">
    <property type="interactions" value="37"/>
</dbReference>
<dbReference type="PIRSF" id="PIRSF004505">
    <property type="entry name" value="MT_bac"/>
    <property type="match status" value="1"/>
</dbReference>
<evidence type="ECO:0000256" key="5">
    <source>
        <dbReference type="SAM" id="MobiDB-lite"/>
    </source>
</evidence>
<dbReference type="OMA" id="NEPYHHQ"/>
<dbReference type="AlphaFoldDB" id="E1Z4Q4"/>
<dbReference type="EMBL" id="GL433836">
    <property type="protein sequence ID" value="EFN59390.1"/>
    <property type="molecule type" value="Genomic_DNA"/>
</dbReference>
<dbReference type="RefSeq" id="XP_005851492.1">
    <property type="nucleotide sequence ID" value="XM_005851430.1"/>
</dbReference>
<dbReference type="Pfam" id="PF02590">
    <property type="entry name" value="SPOUT_MTase"/>
    <property type="match status" value="1"/>
</dbReference>
<dbReference type="STRING" id="554065.E1Z4Q4"/>
<dbReference type="GO" id="GO:0008168">
    <property type="term" value="F:methyltransferase activity"/>
    <property type="evidence" value="ECO:0007669"/>
    <property type="project" value="UniProtKB-KW"/>
</dbReference>
<evidence type="ECO:0008006" key="8">
    <source>
        <dbReference type="Google" id="ProtNLM"/>
    </source>
</evidence>
<evidence type="ECO:0000313" key="7">
    <source>
        <dbReference type="Proteomes" id="UP000008141"/>
    </source>
</evidence>
<dbReference type="KEGG" id="cvr:CHLNCDRAFT_137874"/>
<dbReference type="OrthoDB" id="429744at2759"/>
<evidence type="ECO:0000256" key="1">
    <source>
        <dbReference type="ARBA" id="ARBA00022603"/>
    </source>
</evidence>
<dbReference type="InterPro" id="IPR029026">
    <property type="entry name" value="tRNA_m1G_MTases_N"/>
</dbReference>
<dbReference type="PANTHER" id="PTHR33603:SF1">
    <property type="entry name" value="RIBOSOMAL RNA LARGE SUBUNIT METHYLTRANSFERASE H"/>
    <property type="match status" value="1"/>
</dbReference>
<accession>E1Z4Q4</accession>
<reference evidence="6 7" key="1">
    <citation type="journal article" date="2010" name="Plant Cell">
        <title>The Chlorella variabilis NC64A genome reveals adaptation to photosymbiosis, coevolution with viruses, and cryptic sex.</title>
        <authorList>
            <person name="Blanc G."/>
            <person name="Duncan G."/>
            <person name="Agarkova I."/>
            <person name="Borodovsky M."/>
            <person name="Gurnon J."/>
            <person name="Kuo A."/>
            <person name="Lindquist E."/>
            <person name="Lucas S."/>
            <person name="Pangilinan J."/>
            <person name="Polle J."/>
            <person name="Salamov A."/>
            <person name="Terry A."/>
            <person name="Yamada T."/>
            <person name="Dunigan D.D."/>
            <person name="Grigoriev I.V."/>
            <person name="Claverie J.M."/>
            <person name="Van Etten J.L."/>
        </authorList>
    </citation>
    <scope>NUCLEOTIDE SEQUENCE [LARGE SCALE GENOMIC DNA]</scope>
    <source>
        <strain evidence="6 7">NC64A</strain>
    </source>
</reference>
<dbReference type="CDD" id="cd18081">
    <property type="entry name" value="RlmH-like"/>
    <property type="match status" value="1"/>
</dbReference>